<evidence type="ECO:0000259" key="1">
    <source>
        <dbReference type="Pfam" id="PF07859"/>
    </source>
</evidence>
<dbReference type="Proteomes" id="UP001189429">
    <property type="component" value="Unassembled WGS sequence"/>
</dbReference>
<reference evidence="2" key="1">
    <citation type="submission" date="2023-10" db="EMBL/GenBank/DDBJ databases">
        <authorList>
            <person name="Chen Y."/>
            <person name="Shah S."/>
            <person name="Dougan E. K."/>
            <person name="Thang M."/>
            <person name="Chan C."/>
        </authorList>
    </citation>
    <scope>NUCLEOTIDE SEQUENCE [LARGE SCALE GENOMIC DNA]</scope>
</reference>
<sequence>MLSVRPSWRGGTACLAYVRPGRYSTSLVGRLGDPSMSLVKEPRLDKKFAEHFKDRLIMGRYGVIGQMFPHPLRAGLPLGLLHRSIDVLEEHVVPMLLNEGRIPMPDMSNVEEFREVVTGADGNAVELHIAKPKDVAGDVPGILHLHGGGMTLMSTKDPLYRSLRARMARLGFVVVSVEFRNASGKLGRYPYPAGLNDCMSALSWTHAHRRKLGISRLILSGESGGGNLCLSTALRARREGRLHEFDGVFALCPFIAGPRLWESAGDRGSTSSTKLWLKSLRECRDYLICHELVKVCARLYDPERRNEGDPCAWPLVAEASDLRGLPPHVVSVNELDPLRDEGLAYCERLREAGVRAESRTVLGTPHAGDLFAAAEPGVEHFFLETVGAMKSFADSL</sequence>
<dbReference type="PANTHER" id="PTHR23025">
    <property type="entry name" value="TRIACYLGLYCEROL LIPASE"/>
    <property type="match status" value="1"/>
</dbReference>
<comment type="caution">
    <text evidence="2">The sequence shown here is derived from an EMBL/GenBank/DDBJ whole genome shotgun (WGS) entry which is preliminary data.</text>
</comment>
<feature type="domain" description="Alpha/beta hydrolase fold-3" evidence="1">
    <location>
        <begin position="142"/>
        <end position="367"/>
    </location>
</feature>
<dbReference type="InterPro" id="IPR029058">
    <property type="entry name" value="AB_hydrolase_fold"/>
</dbReference>
<dbReference type="PANTHER" id="PTHR23025:SF3">
    <property type="entry name" value="HORMONE-SENSITIVE LIPASE"/>
    <property type="match status" value="1"/>
</dbReference>
<evidence type="ECO:0000313" key="3">
    <source>
        <dbReference type="Proteomes" id="UP001189429"/>
    </source>
</evidence>
<organism evidence="2 3">
    <name type="scientific">Prorocentrum cordatum</name>
    <dbReference type="NCBI Taxonomy" id="2364126"/>
    <lineage>
        <taxon>Eukaryota</taxon>
        <taxon>Sar</taxon>
        <taxon>Alveolata</taxon>
        <taxon>Dinophyceae</taxon>
        <taxon>Prorocentrales</taxon>
        <taxon>Prorocentraceae</taxon>
        <taxon>Prorocentrum</taxon>
    </lineage>
</organism>
<name>A0ABN9WZ08_9DINO</name>
<proteinExistence type="predicted"/>
<dbReference type="EMBL" id="CAUYUJ010019578">
    <property type="protein sequence ID" value="CAK0892192.1"/>
    <property type="molecule type" value="Genomic_DNA"/>
</dbReference>
<dbReference type="Pfam" id="PF07859">
    <property type="entry name" value="Abhydrolase_3"/>
    <property type="match status" value="1"/>
</dbReference>
<dbReference type="SUPFAM" id="SSF53474">
    <property type="entry name" value="alpha/beta-Hydrolases"/>
    <property type="match status" value="1"/>
</dbReference>
<dbReference type="Gene3D" id="3.40.50.1820">
    <property type="entry name" value="alpha/beta hydrolase"/>
    <property type="match status" value="1"/>
</dbReference>
<keyword evidence="3" id="KW-1185">Reference proteome</keyword>
<accession>A0ABN9WZ08</accession>
<gene>
    <name evidence="2" type="ORF">PCOR1329_LOCUS71919</name>
</gene>
<protein>
    <recommendedName>
        <fullName evidence="1">Alpha/beta hydrolase fold-3 domain-containing protein</fullName>
    </recommendedName>
</protein>
<evidence type="ECO:0000313" key="2">
    <source>
        <dbReference type="EMBL" id="CAK0892192.1"/>
    </source>
</evidence>
<dbReference type="InterPro" id="IPR013094">
    <property type="entry name" value="AB_hydrolase_3"/>
</dbReference>